<keyword evidence="4" id="KW-1133">Transmembrane helix</keyword>
<evidence type="ECO:0000256" key="1">
    <source>
        <dbReference type="ARBA" id="ARBA00004167"/>
    </source>
</evidence>
<protein>
    <submittedName>
        <fullName evidence="6">LemA protein</fullName>
    </submittedName>
</protein>
<dbReference type="OrthoDB" id="9804152at2"/>
<dbReference type="Gene3D" id="1.20.1440.20">
    <property type="entry name" value="LemA-like domain"/>
    <property type="match status" value="1"/>
</dbReference>
<dbReference type="Pfam" id="PF04011">
    <property type="entry name" value="LemA"/>
    <property type="match status" value="1"/>
</dbReference>
<dbReference type="Proteomes" id="UP000243588">
    <property type="component" value="Unassembled WGS sequence"/>
</dbReference>
<accession>A0A1G8BJ47</accession>
<evidence type="ECO:0000256" key="3">
    <source>
        <dbReference type="ARBA" id="ARBA00022692"/>
    </source>
</evidence>
<dbReference type="RefSeq" id="WP_090405102.1">
    <property type="nucleotide sequence ID" value="NZ_CP047050.1"/>
</dbReference>
<organism evidence="6 7">
    <name type="scientific">Myroides phaeus</name>
    <dbReference type="NCBI Taxonomy" id="702745"/>
    <lineage>
        <taxon>Bacteria</taxon>
        <taxon>Pseudomonadati</taxon>
        <taxon>Bacteroidota</taxon>
        <taxon>Flavobacteriia</taxon>
        <taxon>Flavobacteriales</taxon>
        <taxon>Flavobacteriaceae</taxon>
        <taxon>Myroides</taxon>
    </lineage>
</organism>
<dbReference type="AlphaFoldDB" id="A0A1G8BJ47"/>
<sequence>MKKALVPIVVLVVIFIGLFSYGVGIKNNALELTQTEQKQWADVQTAYQRRNDLIGNLVKTVQGAANFEKSTLESVINARANATKVTIDPTNMTPENFEQFNKAQSQLSSSLSKLLVVSENYPELKSNTNFLKLQDEIASTENTIQTQRIRFNDAVMNYNNYVLRFPNSVFAGMFGYKEKSFFNAVEGAEKPVEVNFEF</sequence>
<keyword evidence="3" id="KW-0812">Transmembrane</keyword>
<evidence type="ECO:0000313" key="6">
    <source>
        <dbReference type="EMBL" id="SDH33276.1"/>
    </source>
</evidence>
<evidence type="ECO:0000256" key="5">
    <source>
        <dbReference type="ARBA" id="ARBA00023136"/>
    </source>
</evidence>
<comment type="subcellular location">
    <subcellularLocation>
        <location evidence="1">Membrane</location>
        <topology evidence="1">Single-pass membrane protein</topology>
    </subcellularLocation>
</comment>
<dbReference type="PANTHER" id="PTHR34478">
    <property type="entry name" value="PROTEIN LEMA"/>
    <property type="match status" value="1"/>
</dbReference>
<dbReference type="PANTHER" id="PTHR34478:SF2">
    <property type="entry name" value="MEMBRANE PROTEIN"/>
    <property type="match status" value="1"/>
</dbReference>
<dbReference type="EMBL" id="FNDQ01000002">
    <property type="protein sequence ID" value="SDH33276.1"/>
    <property type="molecule type" value="Genomic_DNA"/>
</dbReference>
<reference evidence="7" key="1">
    <citation type="submission" date="2016-10" db="EMBL/GenBank/DDBJ databases">
        <authorList>
            <person name="Varghese N."/>
            <person name="Submissions S."/>
        </authorList>
    </citation>
    <scope>NUCLEOTIDE SEQUENCE [LARGE SCALE GENOMIC DNA]</scope>
    <source>
        <strain evidence="7">DSM 23313</strain>
    </source>
</reference>
<comment type="similarity">
    <text evidence="2">Belongs to the LemA family.</text>
</comment>
<dbReference type="GO" id="GO:0016020">
    <property type="term" value="C:membrane"/>
    <property type="evidence" value="ECO:0007669"/>
    <property type="project" value="UniProtKB-SubCell"/>
</dbReference>
<name>A0A1G8BJ47_9FLAO</name>
<keyword evidence="7" id="KW-1185">Reference proteome</keyword>
<evidence type="ECO:0000256" key="4">
    <source>
        <dbReference type="ARBA" id="ARBA00022989"/>
    </source>
</evidence>
<evidence type="ECO:0000313" key="7">
    <source>
        <dbReference type="Proteomes" id="UP000243588"/>
    </source>
</evidence>
<proteinExistence type="inferred from homology"/>
<keyword evidence="5" id="KW-0472">Membrane</keyword>
<dbReference type="InterPro" id="IPR007156">
    <property type="entry name" value="MamQ_LemA"/>
</dbReference>
<dbReference type="STRING" id="702745.SAMN05421818_10296"/>
<dbReference type="InterPro" id="IPR023353">
    <property type="entry name" value="LemA-like_dom_sf"/>
</dbReference>
<evidence type="ECO:0000256" key="2">
    <source>
        <dbReference type="ARBA" id="ARBA00008854"/>
    </source>
</evidence>
<gene>
    <name evidence="6" type="ORF">SAMN05421818_10296</name>
</gene>
<dbReference type="SUPFAM" id="SSF140478">
    <property type="entry name" value="LemA-like"/>
    <property type="match status" value="1"/>
</dbReference>